<accession>A0ABD2P7E7</accession>
<gene>
    <name evidence="1" type="ORF">HHI36_001440</name>
</gene>
<dbReference type="InterPro" id="IPR053164">
    <property type="entry name" value="IS1016-like_transposase"/>
</dbReference>
<organism evidence="1 2">
    <name type="scientific">Cryptolaemus montrouzieri</name>
    <dbReference type="NCBI Taxonomy" id="559131"/>
    <lineage>
        <taxon>Eukaryota</taxon>
        <taxon>Metazoa</taxon>
        <taxon>Ecdysozoa</taxon>
        <taxon>Arthropoda</taxon>
        <taxon>Hexapoda</taxon>
        <taxon>Insecta</taxon>
        <taxon>Pterygota</taxon>
        <taxon>Neoptera</taxon>
        <taxon>Endopterygota</taxon>
        <taxon>Coleoptera</taxon>
        <taxon>Polyphaga</taxon>
        <taxon>Cucujiformia</taxon>
        <taxon>Coccinelloidea</taxon>
        <taxon>Coccinellidae</taxon>
        <taxon>Scymninae</taxon>
        <taxon>Scymnini</taxon>
        <taxon>Cryptolaemus</taxon>
    </lineage>
</organism>
<evidence type="ECO:0000313" key="1">
    <source>
        <dbReference type="EMBL" id="KAL3286954.1"/>
    </source>
</evidence>
<name>A0ABD2P7E7_9CUCU</name>
<proteinExistence type="predicted"/>
<evidence type="ECO:0000313" key="2">
    <source>
        <dbReference type="Proteomes" id="UP001516400"/>
    </source>
</evidence>
<dbReference type="PANTHER" id="PTHR47163:SF2">
    <property type="entry name" value="SI:DKEY-17M8.2"/>
    <property type="match status" value="1"/>
</dbReference>
<dbReference type="Proteomes" id="UP001516400">
    <property type="component" value="Unassembled WGS sequence"/>
</dbReference>
<reference evidence="1 2" key="1">
    <citation type="journal article" date="2021" name="BMC Biol.">
        <title>Horizontally acquired antibacterial genes associated with adaptive radiation of ladybird beetles.</title>
        <authorList>
            <person name="Li H.S."/>
            <person name="Tang X.F."/>
            <person name="Huang Y.H."/>
            <person name="Xu Z.Y."/>
            <person name="Chen M.L."/>
            <person name="Du X.Y."/>
            <person name="Qiu B.Y."/>
            <person name="Chen P.T."/>
            <person name="Zhang W."/>
            <person name="Slipinski A."/>
            <person name="Escalona H.E."/>
            <person name="Waterhouse R.M."/>
            <person name="Zwick A."/>
            <person name="Pang H."/>
        </authorList>
    </citation>
    <scope>NUCLEOTIDE SEQUENCE [LARGE SCALE GENOMIC DNA]</scope>
    <source>
        <strain evidence="1">SYSU2018</strain>
    </source>
</reference>
<dbReference type="EMBL" id="JABFTP020000185">
    <property type="protein sequence ID" value="KAL3286954.1"/>
    <property type="molecule type" value="Genomic_DNA"/>
</dbReference>
<sequence length="115" mass="13818">MNVISRILMTDVFIHKMCRICGCDQKGKRDDNLVPPKHYSLYMYNHEFMWGNKFRNYNQIEGVYEHQVIIHESHFVDPDDRNVHTQYVENLQMQAKRKLRRQLGSSLTLFPSYIP</sequence>
<comment type="caution">
    <text evidence="1">The sequence shown here is derived from an EMBL/GenBank/DDBJ whole genome shotgun (WGS) entry which is preliminary data.</text>
</comment>
<protein>
    <submittedName>
        <fullName evidence="1">Uncharacterized protein</fullName>
    </submittedName>
</protein>
<dbReference type="PANTHER" id="PTHR47163">
    <property type="entry name" value="DDE_TNP_IS1595 DOMAIN-CONTAINING PROTEIN"/>
    <property type="match status" value="1"/>
</dbReference>
<keyword evidence="2" id="KW-1185">Reference proteome</keyword>
<dbReference type="AlphaFoldDB" id="A0ABD2P7E7"/>